<evidence type="ECO:0000256" key="2">
    <source>
        <dbReference type="ARBA" id="ARBA00009295"/>
    </source>
</evidence>
<evidence type="ECO:0000256" key="11">
    <source>
        <dbReference type="ARBA" id="ARBA00023160"/>
    </source>
</evidence>
<sequence length="252" mass="29046">MWSHRAFKAITPLKIVLLIGQTIAGQNCLWVWVRDHRQHHRHSDTHGDPHNASNGFFFSHIGWLMSKKHPEVIAKGKLIDMSDLEADPWVMFQKDHYKKLYFLFAFLVPVLVPIVCWDETVFNSVMVAFFARAIITINGTWMVNSWAHKFGTRPFTRDILPTDTHLVALIALGEGWHNYHHTFPWDYRAAEAGSPLNLTRRLIEGMAAWGWVYDLKAATPGMVKARVLAKGDGSHPLWGHSTFEEFQQHENR</sequence>
<gene>
    <name evidence="15" type="ORF">AAG570_002712</name>
</gene>
<comment type="cofactor">
    <cofactor evidence="12">
        <name>Fe(2+)</name>
        <dbReference type="ChEBI" id="CHEBI:29033"/>
    </cofactor>
</comment>
<protein>
    <recommendedName>
        <fullName evidence="14">Fatty acid desaturase domain-containing protein</fullName>
    </recommendedName>
</protein>
<keyword evidence="6 13" id="KW-1133">Transmembrane helix</keyword>
<dbReference type="AlphaFoldDB" id="A0ABD0Y8S0"/>
<name>A0ABD0Y8S0_9HEMI</name>
<keyword evidence="9" id="KW-0443">Lipid metabolism</keyword>
<dbReference type="GO" id="GO:0016491">
    <property type="term" value="F:oxidoreductase activity"/>
    <property type="evidence" value="ECO:0007669"/>
    <property type="project" value="UniProtKB-KW"/>
</dbReference>
<evidence type="ECO:0000256" key="8">
    <source>
        <dbReference type="ARBA" id="ARBA00023004"/>
    </source>
</evidence>
<reference evidence="15 16" key="1">
    <citation type="submission" date="2024-07" db="EMBL/GenBank/DDBJ databases">
        <title>Chromosome-level genome assembly of the water stick insect Ranatra chinensis (Heteroptera: Nepidae).</title>
        <authorList>
            <person name="Liu X."/>
        </authorList>
    </citation>
    <scope>NUCLEOTIDE SEQUENCE [LARGE SCALE GENOMIC DNA]</scope>
    <source>
        <strain evidence="15">Cailab_2021Rc</strain>
        <tissue evidence="15">Muscle</tissue>
    </source>
</reference>
<keyword evidence="16" id="KW-1185">Reference proteome</keyword>
<comment type="similarity">
    <text evidence="2 12">Belongs to the fatty acid desaturase type 1 family.</text>
</comment>
<accession>A0ABD0Y8S0</accession>
<dbReference type="PANTHER" id="PTHR11351:SF92">
    <property type="entry name" value="ACYL-COA DESATURASE 2-LIKE PROTEIN"/>
    <property type="match status" value="1"/>
</dbReference>
<evidence type="ECO:0000256" key="12">
    <source>
        <dbReference type="RuleBase" id="RU000581"/>
    </source>
</evidence>
<comment type="caution">
    <text evidence="15">The sequence shown here is derived from an EMBL/GenBank/DDBJ whole genome shotgun (WGS) entry which is preliminary data.</text>
</comment>
<dbReference type="GO" id="GO:0016020">
    <property type="term" value="C:membrane"/>
    <property type="evidence" value="ECO:0007669"/>
    <property type="project" value="UniProtKB-SubCell"/>
</dbReference>
<dbReference type="PRINTS" id="PR00075">
    <property type="entry name" value="FACDDSATRASE"/>
</dbReference>
<dbReference type="InterPro" id="IPR005804">
    <property type="entry name" value="FA_desaturase_dom"/>
</dbReference>
<keyword evidence="3 12" id="KW-0444">Lipid biosynthesis</keyword>
<comment type="domain">
    <text evidence="12">The histidine box domains are involved in binding the catalytic metal ions.</text>
</comment>
<comment type="subcellular location">
    <subcellularLocation>
        <location evidence="1">Membrane</location>
        <topology evidence="1">Multi-pass membrane protein</topology>
    </subcellularLocation>
</comment>
<evidence type="ECO:0000256" key="5">
    <source>
        <dbReference type="ARBA" id="ARBA00022832"/>
    </source>
</evidence>
<feature type="transmembrane region" description="Helical" evidence="13">
    <location>
        <begin position="100"/>
        <end position="117"/>
    </location>
</feature>
<feature type="domain" description="Fatty acid desaturase" evidence="14">
    <location>
        <begin position="3"/>
        <end position="184"/>
    </location>
</feature>
<feature type="transmembrane region" description="Helical" evidence="13">
    <location>
        <begin position="129"/>
        <end position="147"/>
    </location>
</feature>
<evidence type="ECO:0000256" key="4">
    <source>
        <dbReference type="ARBA" id="ARBA00022692"/>
    </source>
</evidence>
<evidence type="ECO:0000256" key="13">
    <source>
        <dbReference type="SAM" id="Phobius"/>
    </source>
</evidence>
<evidence type="ECO:0000256" key="3">
    <source>
        <dbReference type="ARBA" id="ARBA00022516"/>
    </source>
</evidence>
<dbReference type="Pfam" id="PF00487">
    <property type="entry name" value="FA_desaturase"/>
    <property type="match status" value="1"/>
</dbReference>
<keyword evidence="4 12" id="KW-0812">Transmembrane</keyword>
<keyword evidence="7 12" id="KW-0560">Oxidoreductase</keyword>
<proteinExistence type="inferred from homology"/>
<organism evidence="15 16">
    <name type="scientific">Ranatra chinensis</name>
    <dbReference type="NCBI Taxonomy" id="642074"/>
    <lineage>
        <taxon>Eukaryota</taxon>
        <taxon>Metazoa</taxon>
        <taxon>Ecdysozoa</taxon>
        <taxon>Arthropoda</taxon>
        <taxon>Hexapoda</taxon>
        <taxon>Insecta</taxon>
        <taxon>Pterygota</taxon>
        <taxon>Neoptera</taxon>
        <taxon>Paraneoptera</taxon>
        <taxon>Hemiptera</taxon>
        <taxon>Heteroptera</taxon>
        <taxon>Panheteroptera</taxon>
        <taxon>Nepomorpha</taxon>
        <taxon>Nepidae</taxon>
        <taxon>Ranatrinae</taxon>
        <taxon>Ranatra</taxon>
    </lineage>
</organism>
<keyword evidence="8" id="KW-0408">Iron</keyword>
<dbReference type="CDD" id="cd03505">
    <property type="entry name" value="Delta9-FADS-like"/>
    <property type="match status" value="1"/>
</dbReference>
<evidence type="ECO:0000256" key="9">
    <source>
        <dbReference type="ARBA" id="ARBA00023098"/>
    </source>
</evidence>
<evidence type="ECO:0000313" key="15">
    <source>
        <dbReference type="EMBL" id="KAL1123636.1"/>
    </source>
</evidence>
<keyword evidence="11 12" id="KW-0275">Fatty acid biosynthesis</keyword>
<dbReference type="InterPro" id="IPR015876">
    <property type="entry name" value="Acyl-CoA_DS"/>
</dbReference>
<evidence type="ECO:0000313" key="16">
    <source>
        <dbReference type="Proteomes" id="UP001558652"/>
    </source>
</evidence>
<evidence type="ECO:0000256" key="1">
    <source>
        <dbReference type="ARBA" id="ARBA00004141"/>
    </source>
</evidence>
<evidence type="ECO:0000256" key="10">
    <source>
        <dbReference type="ARBA" id="ARBA00023136"/>
    </source>
</evidence>
<dbReference type="PANTHER" id="PTHR11351">
    <property type="entry name" value="ACYL-COA DESATURASE"/>
    <property type="match status" value="1"/>
</dbReference>
<evidence type="ECO:0000256" key="7">
    <source>
        <dbReference type="ARBA" id="ARBA00023002"/>
    </source>
</evidence>
<feature type="transmembrane region" description="Helical" evidence="13">
    <location>
        <begin position="12"/>
        <end position="33"/>
    </location>
</feature>
<keyword evidence="5" id="KW-0276">Fatty acid metabolism</keyword>
<evidence type="ECO:0000259" key="14">
    <source>
        <dbReference type="Pfam" id="PF00487"/>
    </source>
</evidence>
<dbReference type="Proteomes" id="UP001558652">
    <property type="component" value="Unassembled WGS sequence"/>
</dbReference>
<dbReference type="EMBL" id="JBFDAA010000012">
    <property type="protein sequence ID" value="KAL1123636.1"/>
    <property type="molecule type" value="Genomic_DNA"/>
</dbReference>
<keyword evidence="10 13" id="KW-0472">Membrane</keyword>
<evidence type="ECO:0000256" key="6">
    <source>
        <dbReference type="ARBA" id="ARBA00022989"/>
    </source>
</evidence>
<dbReference type="GO" id="GO:0006633">
    <property type="term" value="P:fatty acid biosynthetic process"/>
    <property type="evidence" value="ECO:0007669"/>
    <property type="project" value="UniProtKB-KW"/>
</dbReference>